<gene>
    <name evidence="2" type="ORF">HOLleu_26635</name>
</gene>
<dbReference type="EMBL" id="JAIZAY010000013">
    <property type="protein sequence ID" value="KAJ8030270.1"/>
    <property type="molecule type" value="Genomic_DNA"/>
</dbReference>
<dbReference type="Proteomes" id="UP001152320">
    <property type="component" value="Chromosome 13"/>
</dbReference>
<feature type="region of interest" description="Disordered" evidence="1">
    <location>
        <begin position="20"/>
        <end position="41"/>
    </location>
</feature>
<comment type="caution">
    <text evidence="2">The sequence shown here is derived from an EMBL/GenBank/DDBJ whole genome shotgun (WGS) entry which is preliminary data.</text>
</comment>
<name>A0A9Q1H2N0_HOLLE</name>
<evidence type="ECO:0000313" key="3">
    <source>
        <dbReference type="Proteomes" id="UP001152320"/>
    </source>
</evidence>
<dbReference type="AlphaFoldDB" id="A0A9Q1H2N0"/>
<proteinExistence type="predicted"/>
<protein>
    <submittedName>
        <fullName evidence="2">Uncharacterized protein</fullName>
    </submittedName>
</protein>
<sequence length="114" mass="12911">MAMFREPPDYEAFWFHSGVPGNSSEAREATGDPKFLSTPKHHQRAIEMRVGGQRPLTIEVQRRYGGQIDTFRHNGPGSIIRVENVDCETDVSYVHISNDFGRVTSNVTTMLGMW</sequence>
<reference evidence="2" key="1">
    <citation type="submission" date="2021-10" db="EMBL/GenBank/DDBJ databases">
        <title>Tropical sea cucumber genome reveals ecological adaptation and Cuvierian tubules defense mechanism.</title>
        <authorList>
            <person name="Chen T."/>
        </authorList>
    </citation>
    <scope>NUCLEOTIDE SEQUENCE</scope>
    <source>
        <strain evidence="2">Nanhai2018</strain>
        <tissue evidence="2">Muscle</tissue>
    </source>
</reference>
<accession>A0A9Q1H2N0</accession>
<evidence type="ECO:0000256" key="1">
    <source>
        <dbReference type="SAM" id="MobiDB-lite"/>
    </source>
</evidence>
<organism evidence="2 3">
    <name type="scientific">Holothuria leucospilota</name>
    <name type="common">Black long sea cucumber</name>
    <name type="synonym">Mertensiothuria leucospilota</name>
    <dbReference type="NCBI Taxonomy" id="206669"/>
    <lineage>
        <taxon>Eukaryota</taxon>
        <taxon>Metazoa</taxon>
        <taxon>Echinodermata</taxon>
        <taxon>Eleutherozoa</taxon>
        <taxon>Echinozoa</taxon>
        <taxon>Holothuroidea</taxon>
        <taxon>Aspidochirotacea</taxon>
        <taxon>Aspidochirotida</taxon>
        <taxon>Holothuriidae</taxon>
        <taxon>Holothuria</taxon>
    </lineage>
</organism>
<keyword evidence="3" id="KW-1185">Reference proteome</keyword>
<evidence type="ECO:0000313" key="2">
    <source>
        <dbReference type="EMBL" id="KAJ8030270.1"/>
    </source>
</evidence>